<dbReference type="OrthoDB" id="7487738at2759"/>
<sequence length="363" mass="41747">MARSENKHRPKLPVLSLVGIYNRWQGPYDYPSSRAVPHVAKFKPAFDTKEALLPDHKAVEKLRRFRYRSKYNLASFGPALTFYVDCLKACGQTDASKALHLALLRISNEAAVVDEKFRASAVRSMLKQFDSHVEKLNDHFDPRWTMRILLAGPRTLGGPAPYTQKMILDMATEWTQGSTVWGENVKEFVVQRTRHYAERWCAQKNYISLTFEQFVTDVARWATPGGAPAVTINEEKIRSKWAYGAAHTIAGDMLKIARSKDPRCVVVPKEEPAKTRLIITTPMASYLNQAYIWYRMGKPRMLKSTIGGFKTMQKWQENNYSHYASVDASKFDYQIPRWWIKEVYTQIASNANDSDIYECCMHE</sequence>
<evidence type="ECO:0000313" key="2">
    <source>
        <dbReference type="Proteomes" id="UP000594638"/>
    </source>
</evidence>
<dbReference type="InterPro" id="IPR043502">
    <property type="entry name" value="DNA/RNA_pol_sf"/>
</dbReference>
<protein>
    <submittedName>
        <fullName evidence="1">Uncharacterized protein</fullName>
    </submittedName>
</protein>
<evidence type="ECO:0000313" key="1">
    <source>
        <dbReference type="EMBL" id="CAA3004839.1"/>
    </source>
</evidence>
<gene>
    <name evidence="1" type="ORF">OLEA9_A067563</name>
</gene>
<dbReference type="AlphaFoldDB" id="A0A8S0TJT2"/>
<dbReference type="SUPFAM" id="SSF56672">
    <property type="entry name" value="DNA/RNA polymerases"/>
    <property type="match status" value="1"/>
</dbReference>
<feature type="non-terminal residue" evidence="1">
    <location>
        <position position="363"/>
    </location>
</feature>
<name>A0A8S0TJT2_OLEEU</name>
<comment type="caution">
    <text evidence="1">The sequence shown here is derived from an EMBL/GenBank/DDBJ whole genome shotgun (WGS) entry which is preliminary data.</text>
</comment>
<organism evidence="1 2">
    <name type="scientific">Olea europaea subsp. europaea</name>
    <dbReference type="NCBI Taxonomy" id="158383"/>
    <lineage>
        <taxon>Eukaryota</taxon>
        <taxon>Viridiplantae</taxon>
        <taxon>Streptophyta</taxon>
        <taxon>Embryophyta</taxon>
        <taxon>Tracheophyta</taxon>
        <taxon>Spermatophyta</taxon>
        <taxon>Magnoliopsida</taxon>
        <taxon>eudicotyledons</taxon>
        <taxon>Gunneridae</taxon>
        <taxon>Pentapetalae</taxon>
        <taxon>asterids</taxon>
        <taxon>lamiids</taxon>
        <taxon>Lamiales</taxon>
        <taxon>Oleaceae</taxon>
        <taxon>Oleeae</taxon>
        <taxon>Olea</taxon>
    </lineage>
</organism>
<accession>A0A8S0TJT2</accession>
<dbReference type="EMBL" id="CACTIH010006615">
    <property type="protein sequence ID" value="CAA3004839.1"/>
    <property type="molecule type" value="Genomic_DNA"/>
</dbReference>
<dbReference type="Proteomes" id="UP000594638">
    <property type="component" value="Unassembled WGS sequence"/>
</dbReference>
<proteinExistence type="predicted"/>
<reference evidence="1 2" key="1">
    <citation type="submission" date="2019-12" db="EMBL/GenBank/DDBJ databases">
        <authorList>
            <person name="Alioto T."/>
            <person name="Alioto T."/>
            <person name="Gomez Garrido J."/>
        </authorList>
    </citation>
    <scope>NUCLEOTIDE SEQUENCE [LARGE SCALE GENOMIC DNA]</scope>
</reference>
<keyword evidence="2" id="KW-1185">Reference proteome</keyword>
<dbReference type="Gramene" id="OE9A067563T1">
    <property type="protein sequence ID" value="OE9A067563C1"/>
    <property type="gene ID" value="OE9A067563"/>
</dbReference>